<sequence length="516" mass="58313">MHYITLITSIACEELLFGGDYVPTSYDPGELLTKIFNLNGSTQGRSGNGVRFEGETNAGIDNTYADKDAEERRIYSFPPEGANFQYAIQHNVDNIYKITYADDNRPGEGQKTRRRRKPRLQRPPDFLRPLGPSLSQFAIRAPPYTGSDHQGPIYSPKGPSKPSLASEAVDRVTEALTSIALFDDLQCVPRLLCEAASDGALGSSQTLQSIAGVQPLLTLLSTYSGVSSNPLFVFGRAALLGMSSKNNSASCRYAYPLCPTDPEKLIYYLNNHNGGFFRFFNAPQRGLQNIGHLYDGLSQSSGGLNPFLHNDGADNNLYQQYEHNGIQDYSQQNYGVRFPYKEDKYGLLNNVRFKNNVNLNETYRIEKRIQNRPGKYVDSSEDLNFDDENYQTAKWSFPEAHKDFIKSDSFRVGKGLKFPDYVNEENDVNSIKRDPRGFVFPDTLNNHYLDFKKYQGNNLSPHSKYHNDFDANIYKVHNYPDGYDKEQSIRTVYVVRGNGDPRNPEIIKLRPGQSVH</sequence>
<dbReference type="EMBL" id="OW152833">
    <property type="protein sequence ID" value="CAH2053983.1"/>
    <property type="molecule type" value="Genomic_DNA"/>
</dbReference>
<name>A0ABN8IBN2_9NEOP</name>
<evidence type="ECO:0000313" key="2">
    <source>
        <dbReference type="EMBL" id="CAH2053983.1"/>
    </source>
</evidence>
<protein>
    <submittedName>
        <fullName evidence="2">Uncharacterized protein</fullName>
    </submittedName>
</protein>
<reference evidence="2" key="1">
    <citation type="submission" date="2022-03" db="EMBL/GenBank/DDBJ databases">
        <authorList>
            <person name="Martin H S."/>
        </authorList>
    </citation>
    <scope>NUCLEOTIDE SEQUENCE</scope>
</reference>
<feature type="compositionally biased region" description="Basic and acidic residues" evidence="1">
    <location>
        <begin position="100"/>
        <end position="111"/>
    </location>
</feature>
<keyword evidence="3" id="KW-1185">Reference proteome</keyword>
<evidence type="ECO:0000313" key="3">
    <source>
        <dbReference type="Proteomes" id="UP000837857"/>
    </source>
</evidence>
<feature type="region of interest" description="Disordered" evidence="1">
    <location>
        <begin position="99"/>
        <end position="128"/>
    </location>
</feature>
<proteinExistence type="predicted"/>
<gene>
    <name evidence="2" type="ORF">IPOD504_LOCUS8430</name>
</gene>
<evidence type="ECO:0000256" key="1">
    <source>
        <dbReference type="SAM" id="MobiDB-lite"/>
    </source>
</evidence>
<dbReference type="Proteomes" id="UP000837857">
    <property type="component" value="Chromosome 21"/>
</dbReference>
<feature type="region of interest" description="Disordered" evidence="1">
    <location>
        <begin position="145"/>
        <end position="164"/>
    </location>
</feature>
<feature type="non-terminal residue" evidence="2">
    <location>
        <position position="1"/>
    </location>
</feature>
<organism evidence="2 3">
    <name type="scientific">Iphiclides podalirius</name>
    <name type="common">scarce swallowtail</name>
    <dbReference type="NCBI Taxonomy" id="110791"/>
    <lineage>
        <taxon>Eukaryota</taxon>
        <taxon>Metazoa</taxon>
        <taxon>Ecdysozoa</taxon>
        <taxon>Arthropoda</taxon>
        <taxon>Hexapoda</taxon>
        <taxon>Insecta</taxon>
        <taxon>Pterygota</taxon>
        <taxon>Neoptera</taxon>
        <taxon>Endopterygota</taxon>
        <taxon>Lepidoptera</taxon>
        <taxon>Glossata</taxon>
        <taxon>Ditrysia</taxon>
        <taxon>Papilionoidea</taxon>
        <taxon>Papilionidae</taxon>
        <taxon>Papilioninae</taxon>
        <taxon>Iphiclides</taxon>
    </lineage>
</organism>
<accession>A0ABN8IBN2</accession>